<dbReference type="Proteomes" id="UP000499080">
    <property type="component" value="Unassembled WGS sequence"/>
</dbReference>
<proteinExistence type="predicted"/>
<organism evidence="2 3">
    <name type="scientific">Araneus ventricosus</name>
    <name type="common">Orbweaver spider</name>
    <name type="synonym">Epeira ventricosa</name>
    <dbReference type="NCBI Taxonomy" id="182803"/>
    <lineage>
        <taxon>Eukaryota</taxon>
        <taxon>Metazoa</taxon>
        <taxon>Ecdysozoa</taxon>
        <taxon>Arthropoda</taxon>
        <taxon>Chelicerata</taxon>
        <taxon>Arachnida</taxon>
        <taxon>Araneae</taxon>
        <taxon>Araneomorphae</taxon>
        <taxon>Entelegynae</taxon>
        <taxon>Araneoidea</taxon>
        <taxon>Araneidae</taxon>
        <taxon>Araneus</taxon>
    </lineage>
</organism>
<evidence type="ECO:0000256" key="1">
    <source>
        <dbReference type="SAM" id="MobiDB-lite"/>
    </source>
</evidence>
<dbReference type="EMBL" id="BGPR01012086">
    <property type="protein sequence ID" value="GBN54490.1"/>
    <property type="molecule type" value="Genomic_DNA"/>
</dbReference>
<evidence type="ECO:0000313" key="2">
    <source>
        <dbReference type="EMBL" id="GBN54490.1"/>
    </source>
</evidence>
<gene>
    <name evidence="2" type="ORF">AVEN_117884_1</name>
</gene>
<reference evidence="2 3" key="1">
    <citation type="journal article" date="2019" name="Sci. Rep.">
        <title>Orb-weaving spider Araneus ventricosus genome elucidates the spidroin gene catalogue.</title>
        <authorList>
            <person name="Kono N."/>
            <person name="Nakamura H."/>
            <person name="Ohtoshi R."/>
            <person name="Moran D.A.P."/>
            <person name="Shinohara A."/>
            <person name="Yoshida Y."/>
            <person name="Fujiwara M."/>
            <person name="Mori M."/>
            <person name="Tomita M."/>
            <person name="Arakawa K."/>
        </authorList>
    </citation>
    <scope>NUCLEOTIDE SEQUENCE [LARGE SCALE GENOMIC DNA]</scope>
</reference>
<sequence length="96" mass="10863">MAIGTVWAEDWMIRKSTAPFGLPGYESVPVGVEFDQQRKWEKKKTENESLSSRYASWSCSENSPRKDNSLETLRKDKSFLPLNLAVTRAALVAVQV</sequence>
<protein>
    <submittedName>
        <fullName evidence="2">Uncharacterized protein</fullName>
    </submittedName>
</protein>
<evidence type="ECO:0000313" key="3">
    <source>
        <dbReference type="Proteomes" id="UP000499080"/>
    </source>
</evidence>
<comment type="caution">
    <text evidence="2">The sequence shown here is derived from an EMBL/GenBank/DDBJ whole genome shotgun (WGS) entry which is preliminary data.</text>
</comment>
<dbReference type="AlphaFoldDB" id="A0A4Y2PV98"/>
<accession>A0A4Y2PV98</accession>
<feature type="compositionally biased region" description="Polar residues" evidence="1">
    <location>
        <begin position="48"/>
        <end position="62"/>
    </location>
</feature>
<name>A0A4Y2PV98_ARAVE</name>
<keyword evidence="3" id="KW-1185">Reference proteome</keyword>
<feature type="region of interest" description="Disordered" evidence="1">
    <location>
        <begin position="41"/>
        <end position="68"/>
    </location>
</feature>